<dbReference type="SUPFAM" id="SSF57196">
    <property type="entry name" value="EGF/Laminin"/>
    <property type="match status" value="1"/>
</dbReference>
<proteinExistence type="predicted"/>
<dbReference type="KEGG" id="tad:TRIADDRAFT_52790"/>
<dbReference type="GeneID" id="6750316"/>
<dbReference type="RefSeq" id="XP_002108377.1">
    <property type="nucleotide sequence ID" value="XM_002108341.1"/>
</dbReference>
<evidence type="ECO:0000313" key="10">
    <source>
        <dbReference type="Proteomes" id="UP000009022"/>
    </source>
</evidence>
<gene>
    <name evidence="9" type="ORF">TRIADDRAFT_52790</name>
</gene>
<dbReference type="PROSITE" id="PS50024">
    <property type="entry name" value="SEA"/>
    <property type="match status" value="1"/>
</dbReference>
<sequence>MANIFRCMVAMYLTMCLLATVVHGTSISIDSDQFDASSEFPGDSAVSGDNSYQALQSSILADSSGDLPYSVEISSQQLLSEDNNYITVSDEVFSIDSQSDSAPFPSLSDALMDDSSAYFPMTSAEVMSEPLQSQIGQSLDFSNNYISSNATAMLTLDSTKMFISTNSSDALQPTIYVSANISASMVSSYSKSPSSNLSVVFASSVAQSSIEGNPSSELSTTKISPSSGFLSQLSATNIPISTAITTPSSSVILTNLSLPISTAITTPSSSTNLTDLSFSISTSNQPISSQDTQISTSVKDQSSLLLSKDIASSSDSSSFYSQDMSLSSSPVAMSNMQSSTSLVEMSVSSSSKVDIPRSSFVSSNLYLKSSSIKNDLSILPSKQSSLSVSTSSSVTLDLFFSSDLSLSNNLITSTQNNTGDMITNSISNPATTNSPVTTPTPTVNPCLNNPCQPFAVCNALSTLTIGYFCTCRVGYYQQDVNALLTNSQGCLEGSYFTGTLSLDDVFEPTLNDPNNQKGQRIKNDSKTQIEAAIRNSQDAATNFLYIIITGLRSGSIIVDFYAVYDNNATVNQTAIQDTIQQNVQTVGSIVVQGVNVTETNECAVDNDPCSGQKETCIDLQDGFKCQRCPTGFQFNTSTKGCSDINECLASVSPCKANEKCINEDGKYSCTLKSTINPSQVTCTATSCLNGGNCSVDSTANEIVCIKSFYFSCTIFFTGKNCQNLSTITIILITSGAGLGSFTAILLVAVAYYRRQGKSLTKKSINDDYEEMIDGNNDLVDKEKGYINNDAEEIPLRPYAGQIGGEYTTIIYEAKHRTSMIG</sequence>
<feature type="domain" description="EGF-like" evidence="8">
    <location>
        <begin position="442"/>
        <end position="481"/>
    </location>
</feature>
<dbReference type="SMART" id="SM00181">
    <property type="entry name" value="EGF"/>
    <property type="match status" value="3"/>
</dbReference>
<dbReference type="Pfam" id="PF07645">
    <property type="entry name" value="EGF_CA"/>
    <property type="match status" value="2"/>
</dbReference>
<keyword evidence="3" id="KW-1015">Disulfide bond</keyword>
<evidence type="ECO:0000313" key="9">
    <source>
        <dbReference type="EMBL" id="EDV29175.1"/>
    </source>
</evidence>
<dbReference type="InterPro" id="IPR049883">
    <property type="entry name" value="NOTCH1_EGF-like"/>
</dbReference>
<dbReference type="OrthoDB" id="14563at2759"/>
<keyword evidence="5" id="KW-0812">Transmembrane</keyword>
<dbReference type="OMA" id="ANIFRCM"/>
<dbReference type="SMART" id="SM00179">
    <property type="entry name" value="EGF_CA"/>
    <property type="match status" value="2"/>
</dbReference>
<evidence type="ECO:0000256" key="1">
    <source>
        <dbReference type="ARBA" id="ARBA00022536"/>
    </source>
</evidence>
<feature type="chain" id="PRO_5002798170" description="EGF-like domain-containing protein" evidence="6">
    <location>
        <begin position="25"/>
        <end position="821"/>
    </location>
</feature>
<dbReference type="GO" id="GO:0005509">
    <property type="term" value="F:calcium ion binding"/>
    <property type="evidence" value="ECO:0007669"/>
    <property type="project" value="InterPro"/>
</dbReference>
<dbReference type="EMBL" id="DS985241">
    <property type="protein sequence ID" value="EDV29175.1"/>
    <property type="molecule type" value="Genomic_DNA"/>
</dbReference>
<dbReference type="PROSITE" id="PS50026">
    <property type="entry name" value="EGF_3"/>
    <property type="match status" value="1"/>
</dbReference>
<evidence type="ECO:0008006" key="11">
    <source>
        <dbReference type="Google" id="ProtNLM"/>
    </source>
</evidence>
<keyword evidence="1 4" id="KW-0245">EGF-like domain</keyword>
<dbReference type="CDD" id="cd00054">
    <property type="entry name" value="EGF_CA"/>
    <property type="match status" value="2"/>
</dbReference>
<dbReference type="HOGENOM" id="CLU_344648_0_0_1"/>
<comment type="caution">
    <text evidence="4">Lacks conserved residue(s) required for the propagation of feature annotation.</text>
</comment>
<feature type="transmembrane region" description="Helical" evidence="5">
    <location>
        <begin position="729"/>
        <end position="752"/>
    </location>
</feature>
<evidence type="ECO:0000256" key="2">
    <source>
        <dbReference type="ARBA" id="ARBA00022737"/>
    </source>
</evidence>
<keyword evidence="6" id="KW-0732">Signal</keyword>
<keyword evidence="5" id="KW-0472">Membrane</keyword>
<dbReference type="PANTHER" id="PTHR24034">
    <property type="entry name" value="EGF-LIKE DOMAIN-CONTAINING PROTEIN"/>
    <property type="match status" value="1"/>
</dbReference>
<evidence type="ECO:0000256" key="5">
    <source>
        <dbReference type="SAM" id="Phobius"/>
    </source>
</evidence>
<reference evidence="9 10" key="1">
    <citation type="journal article" date="2008" name="Nature">
        <title>The Trichoplax genome and the nature of placozoans.</title>
        <authorList>
            <person name="Srivastava M."/>
            <person name="Begovic E."/>
            <person name="Chapman J."/>
            <person name="Putnam N.H."/>
            <person name="Hellsten U."/>
            <person name="Kawashima T."/>
            <person name="Kuo A."/>
            <person name="Mitros T."/>
            <person name="Salamov A."/>
            <person name="Carpenter M.L."/>
            <person name="Signorovitch A.Y."/>
            <person name="Moreno M.A."/>
            <person name="Kamm K."/>
            <person name="Grimwood J."/>
            <person name="Schmutz J."/>
            <person name="Shapiro H."/>
            <person name="Grigoriev I.V."/>
            <person name="Buss L.W."/>
            <person name="Schierwater B."/>
            <person name="Dellaporta S.L."/>
            <person name="Rokhsar D.S."/>
        </authorList>
    </citation>
    <scope>NUCLEOTIDE SEQUENCE [LARGE SCALE GENOMIC DNA]</scope>
    <source>
        <strain evidence="9 10">Grell-BS-1999</strain>
    </source>
</reference>
<dbReference type="PANTHER" id="PTHR24034:SF204">
    <property type="entry name" value="ADHESION G PROTEIN-COUPLED RECEPTOR E1"/>
    <property type="match status" value="1"/>
</dbReference>
<dbReference type="InterPro" id="IPR018097">
    <property type="entry name" value="EGF_Ca-bd_CS"/>
</dbReference>
<dbReference type="AlphaFoldDB" id="B3RKC1"/>
<dbReference type="Proteomes" id="UP000009022">
    <property type="component" value="Unassembled WGS sequence"/>
</dbReference>
<dbReference type="PROSITE" id="PS01187">
    <property type="entry name" value="EGF_CA"/>
    <property type="match status" value="1"/>
</dbReference>
<keyword evidence="5" id="KW-1133">Transmembrane helix</keyword>
<organism evidence="9 10">
    <name type="scientific">Trichoplax adhaerens</name>
    <name type="common">Trichoplax reptans</name>
    <dbReference type="NCBI Taxonomy" id="10228"/>
    <lineage>
        <taxon>Eukaryota</taxon>
        <taxon>Metazoa</taxon>
        <taxon>Placozoa</taxon>
        <taxon>Uniplacotomia</taxon>
        <taxon>Trichoplacea</taxon>
        <taxon>Trichoplacidae</taxon>
        <taxon>Trichoplax</taxon>
    </lineage>
</organism>
<evidence type="ECO:0000256" key="6">
    <source>
        <dbReference type="SAM" id="SignalP"/>
    </source>
</evidence>
<dbReference type="InterPro" id="IPR000742">
    <property type="entry name" value="EGF"/>
</dbReference>
<evidence type="ECO:0000259" key="7">
    <source>
        <dbReference type="PROSITE" id="PS50024"/>
    </source>
</evidence>
<protein>
    <recommendedName>
        <fullName evidence="11">EGF-like domain-containing protein</fullName>
    </recommendedName>
</protein>
<keyword evidence="10" id="KW-1185">Reference proteome</keyword>
<evidence type="ECO:0000256" key="3">
    <source>
        <dbReference type="ARBA" id="ARBA00023157"/>
    </source>
</evidence>
<dbReference type="CTD" id="6750316"/>
<dbReference type="InterPro" id="IPR001881">
    <property type="entry name" value="EGF-like_Ca-bd_dom"/>
</dbReference>
<dbReference type="InterPro" id="IPR000082">
    <property type="entry name" value="SEA_dom"/>
</dbReference>
<keyword evidence="2" id="KW-0677">Repeat</keyword>
<dbReference type="InParanoid" id="B3RKC1"/>
<feature type="signal peptide" evidence="6">
    <location>
        <begin position="1"/>
        <end position="24"/>
    </location>
</feature>
<evidence type="ECO:0000256" key="4">
    <source>
        <dbReference type="PROSITE-ProRule" id="PRU00076"/>
    </source>
</evidence>
<dbReference type="Gene3D" id="2.10.25.10">
    <property type="entry name" value="Laminin"/>
    <property type="match status" value="3"/>
</dbReference>
<dbReference type="InterPro" id="IPR050751">
    <property type="entry name" value="ECM_structural_protein"/>
</dbReference>
<accession>B3RKC1</accession>
<feature type="domain" description="SEA" evidence="7">
    <location>
        <begin position="492"/>
        <end position="601"/>
    </location>
</feature>
<name>B3RKC1_TRIAD</name>
<evidence type="ECO:0000259" key="8">
    <source>
        <dbReference type="PROSITE" id="PS50026"/>
    </source>
</evidence>
<dbReference type="PhylomeDB" id="B3RKC1"/>